<evidence type="ECO:0000313" key="4">
    <source>
        <dbReference type="EMBL" id="RVQ66996.1"/>
    </source>
</evidence>
<proteinExistence type="predicted"/>
<reference evidence="4 5" key="1">
    <citation type="submission" date="2018-12" db="EMBL/GenBank/DDBJ databases">
        <title>Croceicoccus ponticola sp. nov., a lipolytic bacterium isolated from seawater.</title>
        <authorList>
            <person name="Yoon J.-H."/>
        </authorList>
    </citation>
    <scope>NUCLEOTIDE SEQUENCE [LARGE SCALE GENOMIC DNA]</scope>
    <source>
        <strain evidence="4 5">GM-16</strain>
    </source>
</reference>
<accession>A0A437GYZ3</accession>
<keyword evidence="2" id="KW-0812">Transmembrane</keyword>
<feature type="domain" description="Glycerophosphoryl diester phosphodiesterase membrane" evidence="3">
    <location>
        <begin position="164"/>
        <end position="276"/>
    </location>
</feature>
<feature type="transmembrane region" description="Helical" evidence="2">
    <location>
        <begin position="211"/>
        <end position="244"/>
    </location>
</feature>
<evidence type="ECO:0000256" key="2">
    <source>
        <dbReference type="SAM" id="Phobius"/>
    </source>
</evidence>
<comment type="caution">
    <text evidence="4">The sequence shown here is derived from an EMBL/GenBank/DDBJ whole genome shotgun (WGS) entry which is preliminary data.</text>
</comment>
<keyword evidence="5" id="KW-1185">Reference proteome</keyword>
<feature type="transmembrane region" description="Helical" evidence="2">
    <location>
        <begin position="163"/>
        <end position="190"/>
    </location>
</feature>
<protein>
    <recommendedName>
        <fullName evidence="3">Glycerophosphoryl diester phosphodiesterase membrane domain-containing protein</fullName>
    </recommendedName>
</protein>
<dbReference type="Proteomes" id="UP000283003">
    <property type="component" value="Unassembled WGS sequence"/>
</dbReference>
<dbReference type="Pfam" id="PF10110">
    <property type="entry name" value="GPDPase_memb"/>
    <property type="match status" value="1"/>
</dbReference>
<feature type="region of interest" description="Disordered" evidence="1">
    <location>
        <begin position="1"/>
        <end position="23"/>
    </location>
</feature>
<feature type="transmembrane region" description="Helical" evidence="2">
    <location>
        <begin position="88"/>
        <end position="111"/>
    </location>
</feature>
<gene>
    <name evidence="4" type="ORF">EKN06_08615</name>
</gene>
<keyword evidence="2" id="KW-0472">Membrane</keyword>
<evidence type="ECO:0000256" key="1">
    <source>
        <dbReference type="SAM" id="MobiDB-lite"/>
    </source>
</evidence>
<keyword evidence="2" id="KW-1133">Transmembrane helix</keyword>
<dbReference type="EMBL" id="RXOL01000003">
    <property type="protein sequence ID" value="RVQ66996.1"/>
    <property type="molecule type" value="Genomic_DNA"/>
</dbReference>
<organism evidence="4 5">
    <name type="scientific">Croceicoccus ponticola</name>
    <dbReference type="NCBI Taxonomy" id="2217664"/>
    <lineage>
        <taxon>Bacteria</taxon>
        <taxon>Pseudomonadati</taxon>
        <taxon>Pseudomonadota</taxon>
        <taxon>Alphaproteobacteria</taxon>
        <taxon>Sphingomonadales</taxon>
        <taxon>Erythrobacteraceae</taxon>
        <taxon>Croceicoccus</taxon>
    </lineage>
</organism>
<dbReference type="AlphaFoldDB" id="A0A437GYZ3"/>
<dbReference type="OrthoDB" id="7391073at2"/>
<evidence type="ECO:0000259" key="3">
    <source>
        <dbReference type="Pfam" id="PF10110"/>
    </source>
</evidence>
<feature type="transmembrane region" description="Helical" evidence="2">
    <location>
        <begin position="45"/>
        <end position="65"/>
    </location>
</feature>
<feature type="transmembrane region" description="Helical" evidence="2">
    <location>
        <begin position="132"/>
        <end position="157"/>
    </location>
</feature>
<name>A0A437GYZ3_9SPHN</name>
<evidence type="ECO:0000313" key="5">
    <source>
        <dbReference type="Proteomes" id="UP000283003"/>
    </source>
</evidence>
<sequence length="281" mass="29629">MACQSRAMNEQDHVPPPAPGNRNTRFEAARAWNDAMSLLKANRQILTVLAGLFFLVPQVLMNALLPEVRPDLEGEAAAKAAIAIFGQWWPLIVLATLMQATGLIAIVVLLADRARPTVGDAIRRALQCLPAYVAATLVLMAGIVLFALMVMVPLTLVGGQGGAAIAIVPIMAAALWINIRTLVLAPVIAAEQSRNPFEALRRSWALTAGKGARILFFLMLFVVAALVISIVATAVPGTILIAALGQETGGAIVGLIEGFVSAALIMVWSAVIVAVYRQLAG</sequence>
<dbReference type="InterPro" id="IPR018476">
    <property type="entry name" value="GlyceroP-diester-Pdiesterase_M"/>
</dbReference>
<feature type="transmembrane region" description="Helical" evidence="2">
    <location>
        <begin position="250"/>
        <end position="276"/>
    </location>
</feature>